<dbReference type="RefSeq" id="XP_067515707.1">
    <property type="nucleotide sequence ID" value="XM_067659606.1"/>
</dbReference>
<dbReference type="OMA" id="GRCSHAV"/>
<protein>
    <submittedName>
        <fullName evidence="3">Uncharacterized protein</fullName>
    </submittedName>
</protein>
<dbReference type="PANTHER" id="PTHR12737">
    <property type="entry name" value="DIMETHYLARGININE DIMETHYLAMINOHYDROLASE"/>
    <property type="match status" value="1"/>
</dbReference>
<dbReference type="PANTHER" id="PTHR12737:SF9">
    <property type="entry name" value="DIMETHYLARGININASE"/>
    <property type="match status" value="1"/>
</dbReference>
<evidence type="ECO:0000256" key="1">
    <source>
        <dbReference type="ARBA" id="ARBA00008532"/>
    </source>
</evidence>
<dbReference type="GO" id="GO:0016597">
    <property type="term" value="F:amino acid binding"/>
    <property type="evidence" value="ECO:0007669"/>
    <property type="project" value="TreeGrafter"/>
</dbReference>
<evidence type="ECO:0000313" key="3">
    <source>
        <dbReference type="EMBL" id="EIE80311.1"/>
    </source>
</evidence>
<reference evidence="3 4" key="1">
    <citation type="journal article" date="2009" name="PLoS Genet.">
        <title>Genomic analysis of the basal lineage fungus Rhizopus oryzae reveals a whole-genome duplication.</title>
        <authorList>
            <person name="Ma L.-J."/>
            <person name="Ibrahim A.S."/>
            <person name="Skory C."/>
            <person name="Grabherr M.G."/>
            <person name="Burger G."/>
            <person name="Butler M."/>
            <person name="Elias M."/>
            <person name="Idnurm A."/>
            <person name="Lang B.F."/>
            <person name="Sone T."/>
            <person name="Abe A."/>
            <person name="Calvo S.E."/>
            <person name="Corrochano L.M."/>
            <person name="Engels R."/>
            <person name="Fu J."/>
            <person name="Hansberg W."/>
            <person name="Kim J.-M."/>
            <person name="Kodira C.D."/>
            <person name="Koehrsen M.J."/>
            <person name="Liu B."/>
            <person name="Miranda-Saavedra D."/>
            <person name="O'Leary S."/>
            <person name="Ortiz-Castellanos L."/>
            <person name="Poulter R."/>
            <person name="Rodriguez-Romero J."/>
            <person name="Ruiz-Herrera J."/>
            <person name="Shen Y.-Q."/>
            <person name="Zeng Q."/>
            <person name="Galagan J."/>
            <person name="Birren B.W."/>
            <person name="Cuomo C.A."/>
            <person name="Wickes B.L."/>
        </authorList>
    </citation>
    <scope>NUCLEOTIDE SEQUENCE [LARGE SCALE GENOMIC DNA]</scope>
    <source>
        <strain evidence="4">RA 99-880 / ATCC MYA-4621 / FGSC 9543 / NRRL 43880</strain>
    </source>
</reference>
<dbReference type="GO" id="GO:0006525">
    <property type="term" value="P:arginine metabolic process"/>
    <property type="evidence" value="ECO:0007669"/>
    <property type="project" value="TreeGrafter"/>
</dbReference>
<dbReference type="Gene3D" id="3.75.10.10">
    <property type="entry name" value="L-arginine/glycine Amidinotransferase, Chain A"/>
    <property type="match status" value="2"/>
</dbReference>
<dbReference type="GO" id="GO:0045429">
    <property type="term" value="P:positive regulation of nitric oxide biosynthetic process"/>
    <property type="evidence" value="ECO:0007669"/>
    <property type="project" value="TreeGrafter"/>
</dbReference>
<dbReference type="VEuPathDB" id="FungiDB:RO3G_05016"/>
<dbReference type="EMBL" id="CH476734">
    <property type="protein sequence ID" value="EIE80311.1"/>
    <property type="molecule type" value="Genomic_DNA"/>
</dbReference>
<keyword evidence="2" id="KW-0378">Hydrolase</keyword>
<dbReference type="AlphaFoldDB" id="I1BVT1"/>
<proteinExistence type="inferred from homology"/>
<accession>I1BVT1</accession>
<gene>
    <name evidence="3" type="ORF">RO3G_05016</name>
</gene>
<evidence type="ECO:0000256" key="2">
    <source>
        <dbReference type="ARBA" id="ARBA00022801"/>
    </source>
</evidence>
<dbReference type="GO" id="GO:0000052">
    <property type="term" value="P:citrulline metabolic process"/>
    <property type="evidence" value="ECO:0007669"/>
    <property type="project" value="TreeGrafter"/>
</dbReference>
<name>I1BVT1_RHIO9</name>
<dbReference type="GeneID" id="93611987"/>
<dbReference type="SUPFAM" id="SSF55909">
    <property type="entry name" value="Pentein"/>
    <property type="match status" value="1"/>
</dbReference>
<evidence type="ECO:0000313" key="4">
    <source>
        <dbReference type="Proteomes" id="UP000009138"/>
    </source>
</evidence>
<dbReference type="STRING" id="246409.I1BVT1"/>
<organism evidence="3 4">
    <name type="scientific">Rhizopus delemar (strain RA 99-880 / ATCC MYA-4621 / FGSC 9543 / NRRL 43880)</name>
    <name type="common">Mucormycosis agent</name>
    <name type="synonym">Rhizopus arrhizus var. delemar</name>
    <dbReference type="NCBI Taxonomy" id="246409"/>
    <lineage>
        <taxon>Eukaryota</taxon>
        <taxon>Fungi</taxon>
        <taxon>Fungi incertae sedis</taxon>
        <taxon>Mucoromycota</taxon>
        <taxon>Mucoromycotina</taxon>
        <taxon>Mucoromycetes</taxon>
        <taxon>Mucorales</taxon>
        <taxon>Mucorineae</taxon>
        <taxon>Rhizopodaceae</taxon>
        <taxon>Rhizopus</taxon>
    </lineage>
</organism>
<dbReference type="Proteomes" id="UP000009138">
    <property type="component" value="Unassembled WGS sequence"/>
</dbReference>
<sequence>MYAIVRDVPTTFDKCVTTVDNTVSPIDISLAKKQYEAYVNALREHVDHIVEIPADPLHPDCCFIEDTAVVVQDTAVVNCLGAESRRKEISAVEKALRKIPVIKDVVRMDEIDPQATLDGGDVLYTGEHLFVGLSHPYNLLHFKCIVTMLNNKTLLVYDHKAGLDVVSEIEGYTKDWYNIIKIPEQIPSNIVSLSNGKVVIYQQGFSESENVLMKELKEKRNVKLKSLNMSEFIKADGSLTCCSILV</sequence>
<comment type="similarity">
    <text evidence="1">Belongs to the DDAH family.</text>
</comment>
<dbReference type="InterPro" id="IPR033199">
    <property type="entry name" value="DDAH-like"/>
</dbReference>
<dbReference type="InParanoid" id="I1BVT1"/>
<dbReference type="GO" id="GO:0016403">
    <property type="term" value="F:dimethylargininase activity"/>
    <property type="evidence" value="ECO:0007669"/>
    <property type="project" value="TreeGrafter"/>
</dbReference>
<dbReference type="eggNOG" id="ENOG502QWPA">
    <property type="taxonomic scope" value="Eukaryota"/>
</dbReference>
<keyword evidence="4" id="KW-1185">Reference proteome</keyword>
<dbReference type="OrthoDB" id="26679at2759"/>